<dbReference type="SUPFAM" id="SSF54236">
    <property type="entry name" value="Ubiquitin-like"/>
    <property type="match status" value="1"/>
</dbReference>
<dbReference type="Proteomes" id="UP000002281">
    <property type="component" value="Chromosome 2"/>
</dbReference>
<dbReference type="SMART" id="SM00233">
    <property type="entry name" value="PH"/>
    <property type="match status" value="1"/>
</dbReference>
<dbReference type="PANTHER" id="PTHR13217:SF11">
    <property type="entry name" value="PLECKSTRIN HOMOLOGY DOMAIN-CONTAINING FAMILY G MEMBER 5"/>
    <property type="match status" value="1"/>
</dbReference>
<dbReference type="SUPFAM" id="SSF50729">
    <property type="entry name" value="PH domain-like"/>
    <property type="match status" value="1"/>
</dbReference>
<dbReference type="GO" id="GO:0005737">
    <property type="term" value="C:cytoplasm"/>
    <property type="evidence" value="ECO:0007669"/>
    <property type="project" value="UniProtKB-SubCell"/>
</dbReference>
<feature type="domain" description="DH" evidence="7">
    <location>
        <begin position="373"/>
        <end position="565"/>
    </location>
</feature>
<dbReference type="InterPro" id="IPR035899">
    <property type="entry name" value="DBL_dom_sf"/>
</dbReference>
<feature type="compositionally biased region" description="Polar residues" evidence="5">
    <location>
        <begin position="780"/>
        <end position="789"/>
    </location>
</feature>
<keyword evidence="9" id="KW-1185">Reference proteome</keyword>
<dbReference type="FunFam" id="2.30.29.30:FF:000141">
    <property type="entry name" value="Pleckstrin homology domain-containing family G member 5"/>
    <property type="match status" value="1"/>
</dbReference>
<dbReference type="InterPro" id="IPR029071">
    <property type="entry name" value="Ubiquitin-like_domsf"/>
</dbReference>
<dbReference type="InterPro" id="IPR011993">
    <property type="entry name" value="PH-like_dom_sf"/>
</dbReference>
<dbReference type="Pfam" id="PF00621">
    <property type="entry name" value="RhoGEF"/>
    <property type="match status" value="1"/>
</dbReference>
<evidence type="ECO:0000313" key="8">
    <source>
        <dbReference type="Ensembl" id="ENSECAP00000067238.1"/>
    </source>
</evidence>
<evidence type="ECO:0000256" key="5">
    <source>
        <dbReference type="SAM" id="MobiDB-lite"/>
    </source>
</evidence>
<dbReference type="PROSITE" id="PS50003">
    <property type="entry name" value="PH_DOMAIN"/>
    <property type="match status" value="1"/>
</dbReference>
<feature type="region of interest" description="Disordered" evidence="5">
    <location>
        <begin position="950"/>
        <end position="976"/>
    </location>
</feature>
<dbReference type="PROSITE" id="PS50010">
    <property type="entry name" value="DH_2"/>
    <property type="match status" value="1"/>
</dbReference>
<evidence type="ECO:0000259" key="6">
    <source>
        <dbReference type="PROSITE" id="PS50003"/>
    </source>
</evidence>
<reference evidence="8" key="3">
    <citation type="submission" date="2025-09" db="UniProtKB">
        <authorList>
            <consortium name="Ensembl"/>
        </authorList>
    </citation>
    <scope>IDENTIFICATION</scope>
    <source>
        <strain evidence="8">Thoroughbred</strain>
    </source>
</reference>
<keyword evidence="4" id="KW-0966">Cell projection</keyword>
<evidence type="ECO:0000313" key="9">
    <source>
        <dbReference type="Proteomes" id="UP000002281"/>
    </source>
</evidence>
<organism evidence="8 9">
    <name type="scientific">Equus caballus</name>
    <name type="common">Horse</name>
    <dbReference type="NCBI Taxonomy" id="9796"/>
    <lineage>
        <taxon>Eukaryota</taxon>
        <taxon>Metazoa</taxon>
        <taxon>Chordata</taxon>
        <taxon>Craniata</taxon>
        <taxon>Vertebrata</taxon>
        <taxon>Euteleostomi</taxon>
        <taxon>Mammalia</taxon>
        <taxon>Eutheria</taxon>
        <taxon>Laurasiatheria</taxon>
        <taxon>Perissodactyla</taxon>
        <taxon>Equidae</taxon>
        <taxon>Equus</taxon>
    </lineage>
</organism>
<keyword evidence="3" id="KW-0963">Cytoplasm</keyword>
<dbReference type="PANTHER" id="PTHR13217">
    <property type="entry name" value="PLECKSTRIN HOMOLOGY DOMAIN-CONTAINING FAMILY G MEMBER 7"/>
    <property type="match status" value="1"/>
</dbReference>
<dbReference type="CDD" id="cd00160">
    <property type="entry name" value="RhoGEF"/>
    <property type="match status" value="1"/>
</dbReference>
<feature type="region of interest" description="Disordered" evidence="5">
    <location>
        <begin position="727"/>
        <end position="789"/>
    </location>
</feature>
<feature type="compositionally biased region" description="Polar residues" evidence="5">
    <location>
        <begin position="257"/>
        <end position="267"/>
    </location>
</feature>
<dbReference type="SUPFAM" id="SSF48065">
    <property type="entry name" value="DBL homology domain (DH-domain)"/>
    <property type="match status" value="1"/>
</dbReference>
<reference evidence="8" key="2">
    <citation type="submission" date="2025-08" db="UniProtKB">
        <authorList>
            <consortium name="Ensembl"/>
        </authorList>
    </citation>
    <scope>IDENTIFICATION</scope>
    <source>
        <strain evidence="8">Thoroughbred</strain>
    </source>
</reference>
<evidence type="ECO:0000256" key="1">
    <source>
        <dbReference type="ARBA" id="ARBA00004316"/>
    </source>
</evidence>
<dbReference type="InterPro" id="IPR055251">
    <property type="entry name" value="SOS1_NGEF_PH"/>
</dbReference>
<accession>A0A9L0RZD8</accession>
<evidence type="ECO:0000259" key="7">
    <source>
        <dbReference type="PROSITE" id="PS50010"/>
    </source>
</evidence>
<feature type="region of interest" description="Disordered" evidence="5">
    <location>
        <begin position="251"/>
        <end position="280"/>
    </location>
</feature>
<feature type="compositionally biased region" description="Polar residues" evidence="5">
    <location>
        <begin position="762"/>
        <end position="772"/>
    </location>
</feature>
<feature type="compositionally biased region" description="Basic and acidic residues" evidence="5">
    <location>
        <begin position="989"/>
        <end position="1000"/>
    </location>
</feature>
<protein>
    <submittedName>
        <fullName evidence="8">Pleckstrin homology and RhoGEF domain containing G5</fullName>
    </submittedName>
</protein>
<dbReference type="Pfam" id="PF22697">
    <property type="entry name" value="SOS1_NGEF_PH"/>
    <property type="match status" value="1"/>
</dbReference>
<dbReference type="Gene3D" id="2.30.29.30">
    <property type="entry name" value="Pleckstrin-homology domain (PH domain)/Phosphotyrosine-binding domain (PTB)"/>
    <property type="match status" value="1"/>
</dbReference>
<dbReference type="GeneTree" id="ENSGT00510000046843"/>
<dbReference type="CDD" id="cd17068">
    <property type="entry name" value="RBD_PLEKHG5"/>
    <property type="match status" value="1"/>
</dbReference>
<dbReference type="GO" id="GO:0042995">
    <property type="term" value="C:cell projection"/>
    <property type="evidence" value="ECO:0007669"/>
    <property type="project" value="UniProtKB-SubCell"/>
</dbReference>
<dbReference type="Gene3D" id="1.20.900.10">
    <property type="entry name" value="Dbl homology (DH) domain"/>
    <property type="match status" value="1"/>
</dbReference>
<evidence type="ECO:0000256" key="4">
    <source>
        <dbReference type="ARBA" id="ARBA00023273"/>
    </source>
</evidence>
<feature type="domain" description="PH" evidence="6">
    <location>
        <begin position="621"/>
        <end position="721"/>
    </location>
</feature>
<dbReference type="SMART" id="SM00325">
    <property type="entry name" value="RhoGEF"/>
    <property type="match status" value="1"/>
</dbReference>
<feature type="compositionally biased region" description="Pro residues" evidence="5">
    <location>
        <begin position="872"/>
        <end position="892"/>
    </location>
</feature>
<name>A0A9L0RZD8_HORSE</name>
<reference evidence="8 9" key="1">
    <citation type="journal article" date="2009" name="Science">
        <title>Genome sequence, comparative analysis, and population genetics of the domestic horse.</title>
        <authorList>
            <consortium name="Broad Institute Genome Sequencing Platform"/>
            <consortium name="Broad Institute Whole Genome Assembly Team"/>
            <person name="Wade C.M."/>
            <person name="Giulotto E."/>
            <person name="Sigurdsson S."/>
            <person name="Zoli M."/>
            <person name="Gnerre S."/>
            <person name="Imsland F."/>
            <person name="Lear T.L."/>
            <person name="Adelson D.L."/>
            <person name="Bailey E."/>
            <person name="Bellone R.R."/>
            <person name="Bloecker H."/>
            <person name="Distl O."/>
            <person name="Edgar R.C."/>
            <person name="Garber M."/>
            <person name="Leeb T."/>
            <person name="Mauceli E."/>
            <person name="MacLeod J.N."/>
            <person name="Penedo M.C.T."/>
            <person name="Raison J.M."/>
            <person name="Sharpe T."/>
            <person name="Vogel J."/>
            <person name="Andersson L."/>
            <person name="Antczak D.F."/>
            <person name="Biagi T."/>
            <person name="Binns M.M."/>
            <person name="Chowdhary B.P."/>
            <person name="Coleman S.J."/>
            <person name="Della Valle G."/>
            <person name="Fryc S."/>
            <person name="Guerin G."/>
            <person name="Hasegawa T."/>
            <person name="Hill E.W."/>
            <person name="Jurka J."/>
            <person name="Kiialainen A."/>
            <person name="Lindgren G."/>
            <person name="Liu J."/>
            <person name="Magnani E."/>
            <person name="Mickelson J.R."/>
            <person name="Murray J."/>
            <person name="Nergadze S.G."/>
            <person name="Onofrio R."/>
            <person name="Pedroni S."/>
            <person name="Piras M.F."/>
            <person name="Raudsepp T."/>
            <person name="Rocchi M."/>
            <person name="Roeed K.H."/>
            <person name="Ryder O.A."/>
            <person name="Searle S."/>
            <person name="Skow L."/>
            <person name="Swinburne J.E."/>
            <person name="Syvaenen A.C."/>
            <person name="Tozaki T."/>
            <person name="Valberg S.J."/>
            <person name="Vaudin M."/>
            <person name="White J.R."/>
            <person name="Zody M.C."/>
            <person name="Lander E.S."/>
            <person name="Lindblad-Toh K."/>
        </authorList>
    </citation>
    <scope>NUCLEOTIDE SEQUENCE [LARGE SCALE GENOMIC DNA]</scope>
    <source>
        <strain evidence="8 9">Thoroughbred</strain>
    </source>
</reference>
<feature type="region of interest" description="Disordered" evidence="5">
    <location>
        <begin position="805"/>
        <end position="900"/>
    </location>
</feature>
<sequence>MTEPLSSQNLRALASLGERGPRISGRLWSPWRRLCWKAQEGDRESRHSPLPLCPKGSVLARNVSTRSCPPRTSPAVDLEEEEESSLDGKGDRKSTGLKLSKKKARRRHTDDPSKECFTLKFDLNVDIETEIVPAMKKKSLGEVLLPVFERKGIALGKVDIYLDQSNTPLSLTFEAYRFGGHYLRVKAKPGDEGKVEQGVKDSKSLSLPILRPAGAGAPALERVDPQSRRESLDILAPGRRRKNMLEFLGEASIPGQEPSTPASCSLPGSSSGGSGGSDSWKNRAASRFSGFFSSGPSTSAFGREVDKMEQLESKLHAYGLFGLPRLPRRLRFDHDSWEEEGDEEEEDDACLQLEDSWRELIDGHEKLTRRQCHQQEAVWELLHTEASYIKKLRVITNLFLCCLLNLQESGLLCEVEAERLFSNIPEIARLHRGLWASVMAPVLEKARRTRALLQPGDFLKGFKMFGSLFKPYIRYCMEEEGCMEYMRGLLRDSDLFRAYVTWAEKHQQCQRLKLSDMLAKPHQRLTKYPLLLKSVLRKTDEPRAKEAVITMISSVERFIHHVNACMRQRQERQRLAAVVSRIDAYEVVEGSSDEVDKLLREFLHLDLTAPIPGASPEETRQLLLEGSLRMKEGKDSKMDVYCFLFTDLLLVTKAVKKAERTKVIRPPLLVDKIVCRELRDPGSFLLIYLNEFHSAVGAYTFQASGQALCRGWVDAIYNAQNQLQQLRAQEHPGSQQHLQSLEEEEDEQEEEEEEEEEEEAGESSTSAASSPTILRKSSHSLDSQHCASDGSTETLAMVVVEPGETLSSPEFEGGPFSSQSDETSLSTTASSVTPTSELLPLGPVDGRSCSMDSAYGTLSPTSLHDFVAPAPMAEPAPRPPELPQAPSPPPSPRLCRRNPVQLLPRLPHLLKSKSEASLLQLLSGATTPGAPQAPSRSLSELCLAATIPDTRTQGSPQEAGPSWDCHGAPSPGSGPKLSELACKISCSAREPEEASRRSRELPSGASPRVQPEPPPGISAQHRKLTLAQLYRIRTTLLLNSTLTASEV</sequence>
<comment type="subcellular location">
    <subcellularLocation>
        <location evidence="1">Cell projection</location>
    </subcellularLocation>
    <subcellularLocation>
        <location evidence="2">Cytoplasm</location>
    </subcellularLocation>
</comment>
<evidence type="ECO:0000256" key="2">
    <source>
        <dbReference type="ARBA" id="ARBA00004496"/>
    </source>
</evidence>
<dbReference type="AlphaFoldDB" id="A0A9L0RZD8"/>
<dbReference type="GO" id="GO:0005085">
    <property type="term" value="F:guanyl-nucleotide exchange factor activity"/>
    <property type="evidence" value="ECO:0007669"/>
    <property type="project" value="InterPro"/>
</dbReference>
<feature type="compositionally biased region" description="Polar residues" evidence="5">
    <location>
        <begin position="816"/>
        <end position="836"/>
    </location>
</feature>
<dbReference type="InterPro" id="IPR000219">
    <property type="entry name" value="DH_dom"/>
</dbReference>
<proteinExistence type="predicted"/>
<feature type="region of interest" description="Disordered" evidence="5">
    <location>
        <begin position="988"/>
        <end position="1020"/>
    </location>
</feature>
<feature type="region of interest" description="Disordered" evidence="5">
    <location>
        <begin position="61"/>
        <end position="109"/>
    </location>
</feature>
<gene>
    <name evidence="8" type="primary">PLEKHG5</name>
</gene>
<dbReference type="InterPro" id="IPR001849">
    <property type="entry name" value="PH_domain"/>
</dbReference>
<dbReference type="Ensembl" id="ENSECAT00000088939.1">
    <property type="protein sequence ID" value="ENSECAP00000067238.1"/>
    <property type="gene ID" value="ENSECAG00000016444.4"/>
</dbReference>
<dbReference type="InterPro" id="IPR040181">
    <property type="entry name" value="PKHG5/7"/>
</dbReference>
<feature type="compositionally biased region" description="Acidic residues" evidence="5">
    <location>
        <begin position="741"/>
        <end position="761"/>
    </location>
</feature>
<evidence type="ECO:0000256" key="3">
    <source>
        <dbReference type="ARBA" id="ARBA00022490"/>
    </source>
</evidence>
<dbReference type="FunFam" id="1.20.900.10:FF:000017">
    <property type="entry name" value="pleckstrin homology domain-containing family G member 5 isoform X1"/>
    <property type="match status" value="1"/>
</dbReference>
<dbReference type="CDD" id="cd13244">
    <property type="entry name" value="PH_PLEKHG5_G6"/>
    <property type="match status" value="1"/>
</dbReference>